<evidence type="ECO:0000313" key="5">
    <source>
        <dbReference type="Proteomes" id="UP000835052"/>
    </source>
</evidence>
<feature type="coiled-coil region" evidence="1">
    <location>
        <begin position="9"/>
        <end position="92"/>
    </location>
</feature>
<evidence type="ECO:0000256" key="1">
    <source>
        <dbReference type="SAM" id="Coils"/>
    </source>
</evidence>
<evidence type="ECO:0000313" key="4">
    <source>
        <dbReference type="EMBL" id="CAD6186804.1"/>
    </source>
</evidence>
<dbReference type="PANTHER" id="PTHR21448:SF0">
    <property type="entry name" value="PROTEIN PHOSPHATASE 1 REGULATORY SUBUNIT 21"/>
    <property type="match status" value="1"/>
</dbReference>
<feature type="compositionally biased region" description="Basic and acidic residues" evidence="2">
    <location>
        <begin position="658"/>
        <end position="671"/>
    </location>
</feature>
<keyword evidence="1" id="KW-0175">Coiled coil</keyword>
<dbReference type="InterPro" id="IPR019343">
    <property type="entry name" value="PPP1R21_N"/>
</dbReference>
<keyword evidence="5" id="KW-1185">Reference proteome</keyword>
<accession>A0A8S1GUQ2</accession>
<dbReference type="GO" id="GO:0005769">
    <property type="term" value="C:early endosome"/>
    <property type="evidence" value="ECO:0007669"/>
    <property type="project" value="TreeGrafter"/>
</dbReference>
<dbReference type="PANTHER" id="PTHR21448">
    <property type="entry name" value="SMOOTH MUSCLE MYOSIN HEAVY CHAIN-RELATED"/>
    <property type="match status" value="1"/>
</dbReference>
<dbReference type="OrthoDB" id="5566667at2759"/>
<feature type="coiled-coil region" evidence="1">
    <location>
        <begin position="520"/>
        <end position="547"/>
    </location>
</feature>
<dbReference type="GO" id="GO:0016020">
    <property type="term" value="C:membrane"/>
    <property type="evidence" value="ECO:0007669"/>
    <property type="project" value="TreeGrafter"/>
</dbReference>
<dbReference type="EMBL" id="CAJGYM010000005">
    <property type="protein sequence ID" value="CAD6186804.1"/>
    <property type="molecule type" value="Genomic_DNA"/>
</dbReference>
<comment type="caution">
    <text evidence="4">The sequence shown here is derived from an EMBL/GenBank/DDBJ whole genome shotgun (WGS) entry which is preliminary data.</text>
</comment>
<organism evidence="4 5">
    <name type="scientific">Caenorhabditis auriculariae</name>
    <dbReference type="NCBI Taxonomy" id="2777116"/>
    <lineage>
        <taxon>Eukaryota</taxon>
        <taxon>Metazoa</taxon>
        <taxon>Ecdysozoa</taxon>
        <taxon>Nematoda</taxon>
        <taxon>Chromadorea</taxon>
        <taxon>Rhabditida</taxon>
        <taxon>Rhabditina</taxon>
        <taxon>Rhabditomorpha</taxon>
        <taxon>Rhabditoidea</taxon>
        <taxon>Rhabditidae</taxon>
        <taxon>Peloderinae</taxon>
        <taxon>Caenorhabditis</taxon>
    </lineage>
</organism>
<evidence type="ECO:0000256" key="2">
    <source>
        <dbReference type="SAM" id="MobiDB-lite"/>
    </source>
</evidence>
<feature type="coiled-coil region" evidence="1">
    <location>
        <begin position="120"/>
        <end position="176"/>
    </location>
</feature>
<gene>
    <name evidence="4" type="ORF">CAUJ_LOCUS2723</name>
</gene>
<feature type="domain" description="Protein phosphatase 1 regulatory subunit 21 N-terminal" evidence="3">
    <location>
        <begin position="17"/>
        <end position="127"/>
    </location>
</feature>
<feature type="region of interest" description="Disordered" evidence="2">
    <location>
        <begin position="442"/>
        <end position="464"/>
    </location>
</feature>
<feature type="region of interest" description="Disordered" evidence="2">
    <location>
        <begin position="656"/>
        <end position="680"/>
    </location>
</feature>
<dbReference type="InterPro" id="IPR040024">
    <property type="entry name" value="PPP1R21"/>
</dbReference>
<name>A0A8S1GUQ2_9PELO</name>
<sequence length="680" mass="78036">MSVSSVSLNTDVNVRYERLAAEYSKLRAQAKVLRDGVLSERSKAEKLAEELKSAEATTRKLQTENESLLFRNEQLVRRVESLQEDVDLKRIDSVKKDKAPKKNGLPKDGMAQLQTMAAKVLLLEEELNNKIRRNEELVTRIAENERQHNEEMAAMSQKLAREYRELEAQLDSMQREQAKRSASFSAQVPSPLQNTDVNQEVLTVESPPPPPASEALLHVAQTVQSTLRGFTNFFNLLQQRSEIYPYDVTMETLPSHVLKLAAAYDQCSKLFSEATRFVDDFVEKSEFEPSVDAATLRSSFALISRHCSTMMPEVLRKMTDEENKVTWSTQQLEQMNRDWVDAILNLFDVFGRISVAVDVWTETKSLEDLLKTISSLSEFVRDLGIIFRDRWVHESRFPTSTKKMRCVGVALSDCLQLLTNETAKLDARTSAVFRLIENEAKQEEETKEEQDRVLQPEENNDVDRAKLNSGQEAYNDANSNRLCDSCAKNLNKSEETKDQKISVEEERADLHVPKIDVIKVEYLRERVNGLQEERDKQQVDISLLKRKLELLSGNEKTTSSEIDHLRDVGRQMTKELLHKVEKAECTWRYYKEECEIILQMNLQLESEKAELENRIQKLEEGRGMIEEELASVRRSYDAQLAQLSDHVAELVAAAHGAEVPKTESPTKEKRSMFKSLYKHK</sequence>
<reference evidence="4" key="1">
    <citation type="submission" date="2020-10" db="EMBL/GenBank/DDBJ databases">
        <authorList>
            <person name="Kikuchi T."/>
        </authorList>
    </citation>
    <scope>NUCLEOTIDE SEQUENCE</scope>
    <source>
        <strain evidence="4">NKZ352</strain>
    </source>
</reference>
<dbReference type="Pfam" id="PF10205">
    <property type="entry name" value="KLRAQ"/>
    <property type="match status" value="1"/>
</dbReference>
<dbReference type="Proteomes" id="UP000835052">
    <property type="component" value="Unassembled WGS sequence"/>
</dbReference>
<protein>
    <recommendedName>
        <fullName evidence="3">Protein phosphatase 1 regulatory subunit 21 N-terminal domain-containing protein</fullName>
    </recommendedName>
</protein>
<proteinExistence type="predicted"/>
<feature type="coiled-coil region" evidence="1">
    <location>
        <begin position="594"/>
        <end position="628"/>
    </location>
</feature>
<evidence type="ECO:0000259" key="3">
    <source>
        <dbReference type="SMART" id="SM01254"/>
    </source>
</evidence>
<dbReference type="AlphaFoldDB" id="A0A8S1GUQ2"/>
<dbReference type="SMART" id="SM01254">
    <property type="entry name" value="KLRAQ"/>
    <property type="match status" value="1"/>
</dbReference>